<dbReference type="RefSeq" id="WP_341834415.1">
    <property type="nucleotide sequence ID" value="NZ_CP149822.1"/>
</dbReference>
<dbReference type="GO" id="GO:0008800">
    <property type="term" value="F:beta-lactamase activity"/>
    <property type="evidence" value="ECO:0007669"/>
    <property type="project" value="UniProtKB-EC"/>
</dbReference>
<sequence>MRPVIISAAALFLLSACANSGKQPASDSLTVSSVPASTDSLRQQIATIAAEAGGTVGVSIRHLGTGDTLTLNDTARLPMQSAFKFPIAMAVLKQVDEGKLKLEQTVPVSTKDYWDTYSPLKDSFPKGTKEKTIANLIYLMVCKSDNVACDVLLALTGGPRFTNDFVHGLGVSNMGIAFSEQDMQRNWENQFLNWGNASAYTHLLDILHKGTALSKASNDFMMNTMLATTTGAKRLPGLLPAGTPVAHKTGSGPTKDGICSATNDAGIITLPNNEQVAVVVFVGMSPAEESVRESVIAKIAKAVYDHYSK</sequence>
<dbReference type="NCBIfam" id="NF033103">
    <property type="entry name" value="bla_class_A"/>
    <property type="match status" value="1"/>
</dbReference>
<dbReference type="Proteomes" id="UP001485459">
    <property type="component" value="Chromosome"/>
</dbReference>
<dbReference type="InterPro" id="IPR012338">
    <property type="entry name" value="Beta-lactam/transpept-like"/>
</dbReference>
<feature type="domain" description="Beta-lactamase class A catalytic" evidence="5">
    <location>
        <begin position="57"/>
        <end position="282"/>
    </location>
</feature>
<keyword evidence="4" id="KW-0732">Signal</keyword>
<dbReference type="SUPFAM" id="SSF56601">
    <property type="entry name" value="beta-lactamase/transpeptidase-like"/>
    <property type="match status" value="1"/>
</dbReference>
<feature type="chain" id="PRO_5045231285" description="beta-lactamase" evidence="4">
    <location>
        <begin position="19"/>
        <end position="309"/>
    </location>
</feature>
<keyword evidence="6" id="KW-0378">Hydrolase</keyword>
<feature type="signal peptide" evidence="4">
    <location>
        <begin position="1"/>
        <end position="18"/>
    </location>
</feature>
<proteinExistence type="inferred from homology"/>
<dbReference type="EC" id="3.5.2.6" evidence="3"/>
<protein>
    <recommendedName>
        <fullName evidence="3">beta-lactamase</fullName>
        <ecNumber evidence="3">3.5.2.6</ecNumber>
    </recommendedName>
</protein>
<evidence type="ECO:0000259" key="5">
    <source>
        <dbReference type="Pfam" id="PF13354"/>
    </source>
</evidence>
<comment type="similarity">
    <text evidence="2">Belongs to the class-A beta-lactamase family.</text>
</comment>
<evidence type="ECO:0000313" key="7">
    <source>
        <dbReference type="Proteomes" id="UP001485459"/>
    </source>
</evidence>
<dbReference type="Gene3D" id="3.40.710.10">
    <property type="entry name" value="DD-peptidase/beta-lactamase superfamily"/>
    <property type="match status" value="1"/>
</dbReference>
<keyword evidence="7" id="KW-1185">Reference proteome</keyword>
<gene>
    <name evidence="6" type="primary">bla</name>
    <name evidence="6" type="ORF">WJU16_15605</name>
</gene>
<dbReference type="PANTHER" id="PTHR35333">
    <property type="entry name" value="BETA-LACTAMASE"/>
    <property type="match status" value="1"/>
</dbReference>
<dbReference type="InterPro" id="IPR000871">
    <property type="entry name" value="Beta-lactam_class-A"/>
</dbReference>
<evidence type="ECO:0000256" key="2">
    <source>
        <dbReference type="ARBA" id="ARBA00009009"/>
    </source>
</evidence>
<name>A0ABZ2YJK3_9BACT</name>
<dbReference type="PANTHER" id="PTHR35333:SF3">
    <property type="entry name" value="BETA-LACTAMASE-TYPE TRANSPEPTIDASE FOLD CONTAINING PROTEIN"/>
    <property type="match status" value="1"/>
</dbReference>
<comment type="catalytic activity">
    <reaction evidence="1">
        <text>a beta-lactam + H2O = a substituted beta-amino acid</text>
        <dbReference type="Rhea" id="RHEA:20401"/>
        <dbReference type="ChEBI" id="CHEBI:15377"/>
        <dbReference type="ChEBI" id="CHEBI:35627"/>
        <dbReference type="ChEBI" id="CHEBI:140347"/>
        <dbReference type="EC" id="3.5.2.6"/>
    </reaction>
</comment>
<evidence type="ECO:0000256" key="3">
    <source>
        <dbReference type="ARBA" id="ARBA00012865"/>
    </source>
</evidence>
<evidence type="ECO:0000256" key="4">
    <source>
        <dbReference type="SAM" id="SignalP"/>
    </source>
</evidence>
<evidence type="ECO:0000313" key="6">
    <source>
        <dbReference type="EMBL" id="WZN39427.1"/>
    </source>
</evidence>
<dbReference type="PRINTS" id="PR00118">
    <property type="entry name" value="BLACTAMASEA"/>
</dbReference>
<evidence type="ECO:0000256" key="1">
    <source>
        <dbReference type="ARBA" id="ARBA00001526"/>
    </source>
</evidence>
<reference evidence="7" key="1">
    <citation type="submission" date="2024-03" db="EMBL/GenBank/DDBJ databases">
        <title>Chitinophaga horti sp. nov., isolated from garden soil.</title>
        <authorList>
            <person name="Lee D.S."/>
            <person name="Han D.M."/>
            <person name="Baek J.H."/>
            <person name="Choi D.G."/>
            <person name="Jeon J.H."/>
            <person name="Jeon C.O."/>
        </authorList>
    </citation>
    <scope>NUCLEOTIDE SEQUENCE [LARGE SCALE GENOMIC DNA]</scope>
    <source>
        <strain evidence="7">GPA1</strain>
    </source>
</reference>
<dbReference type="Pfam" id="PF13354">
    <property type="entry name" value="Beta-lactamase2"/>
    <property type="match status" value="1"/>
</dbReference>
<dbReference type="PROSITE" id="PS51257">
    <property type="entry name" value="PROKAR_LIPOPROTEIN"/>
    <property type="match status" value="1"/>
</dbReference>
<dbReference type="EMBL" id="CP149822">
    <property type="protein sequence ID" value="WZN39427.1"/>
    <property type="molecule type" value="Genomic_DNA"/>
</dbReference>
<organism evidence="6 7">
    <name type="scientific">Chitinophaga pollutisoli</name>
    <dbReference type="NCBI Taxonomy" id="3133966"/>
    <lineage>
        <taxon>Bacteria</taxon>
        <taxon>Pseudomonadati</taxon>
        <taxon>Bacteroidota</taxon>
        <taxon>Chitinophagia</taxon>
        <taxon>Chitinophagales</taxon>
        <taxon>Chitinophagaceae</taxon>
        <taxon>Chitinophaga</taxon>
    </lineage>
</organism>
<accession>A0ABZ2YJK3</accession>
<dbReference type="InterPro" id="IPR045155">
    <property type="entry name" value="Beta-lactam_cat"/>
</dbReference>